<dbReference type="PANTHER" id="PTHR43211">
    <property type="entry name" value="FUMARYLACETOACETATE HYDROLASE"/>
    <property type="match status" value="1"/>
</dbReference>
<evidence type="ECO:0000259" key="2">
    <source>
        <dbReference type="Pfam" id="PF01557"/>
    </source>
</evidence>
<feature type="domain" description="Fumarylacetoacetase N-terminal" evidence="3">
    <location>
        <begin position="33"/>
        <end position="109"/>
    </location>
</feature>
<protein>
    <submittedName>
        <fullName evidence="4">Fumarylacetoacetate hydrolase family protein</fullName>
    </submittedName>
</protein>
<dbReference type="Gene3D" id="3.90.850.10">
    <property type="entry name" value="Fumarylacetoacetase-like, C-terminal domain"/>
    <property type="match status" value="1"/>
</dbReference>
<dbReference type="OrthoDB" id="9775905at2"/>
<gene>
    <name evidence="4" type="ORF">FJU11_06250</name>
</gene>
<dbReference type="InterPro" id="IPR041072">
    <property type="entry name" value="FAA_hydro_N"/>
</dbReference>
<keyword evidence="5" id="KW-1185">Reference proteome</keyword>
<organism evidence="4 5">
    <name type="scientific">Pararhizobium mangrovi</name>
    <dbReference type="NCBI Taxonomy" id="2590452"/>
    <lineage>
        <taxon>Bacteria</taxon>
        <taxon>Pseudomonadati</taxon>
        <taxon>Pseudomonadota</taxon>
        <taxon>Alphaproteobacteria</taxon>
        <taxon>Hyphomicrobiales</taxon>
        <taxon>Rhizobiaceae</taxon>
        <taxon>Rhizobium/Agrobacterium group</taxon>
        <taxon>Pararhizobium</taxon>
    </lineage>
</organism>
<dbReference type="Pfam" id="PF18288">
    <property type="entry name" value="FAA_hydro_N_2"/>
    <property type="match status" value="1"/>
</dbReference>
<dbReference type="InterPro" id="IPR036663">
    <property type="entry name" value="Fumarylacetoacetase_C_sf"/>
</dbReference>
<dbReference type="EMBL" id="VHLH01000008">
    <property type="protein sequence ID" value="TPW29871.1"/>
    <property type="molecule type" value="Genomic_DNA"/>
</dbReference>
<feature type="compositionally biased region" description="Low complexity" evidence="1">
    <location>
        <begin position="1"/>
        <end position="11"/>
    </location>
</feature>
<dbReference type="SUPFAM" id="SSF56529">
    <property type="entry name" value="FAH"/>
    <property type="match status" value="1"/>
</dbReference>
<dbReference type="Proteomes" id="UP000320314">
    <property type="component" value="Unassembled WGS sequence"/>
</dbReference>
<reference evidence="4 5" key="1">
    <citation type="submission" date="2019-06" db="EMBL/GenBank/DDBJ databases">
        <authorList>
            <person name="Li M."/>
        </authorList>
    </citation>
    <scope>NUCLEOTIDE SEQUENCE [LARGE SCALE GENOMIC DNA]</scope>
    <source>
        <strain evidence="4 5">BGMRC6574</strain>
    </source>
</reference>
<feature type="region of interest" description="Disordered" evidence="1">
    <location>
        <begin position="1"/>
        <end position="24"/>
    </location>
</feature>
<comment type="caution">
    <text evidence="4">The sequence shown here is derived from an EMBL/GenBank/DDBJ whole genome shotgun (WGS) entry which is preliminary data.</text>
</comment>
<dbReference type="InterPro" id="IPR011234">
    <property type="entry name" value="Fumarylacetoacetase-like_C"/>
</dbReference>
<proteinExistence type="predicted"/>
<sequence length="317" mass="33474">MPTRPGKAPAGANGGNGATPKPALRRTGEHTAMKLATLHDGSRDGQLVVVSKDLTRYTVVPNVAPTLQTALDSWVHTGSRLREVAESMEHGSQPTERFHEHAACSPLPRAYQWIHADFSRDGTGEAAISQRASDFFHGPREAIRLADTSGGIDAQPGFAVIVDDVPKGADATTAGEAIRLVMLLGAISFQSEGPDVRNDRDRCVLASFSPVAVTPDVLNGAWDDSRVRLPLSVDIDGEPAGKIEGDEAMPLGFADLVAQAARYRRLAAGSIVSVGPANAQGSASSSEFHAGNRVRIEVRKAGDLSVFGAIEQDIEAE</sequence>
<dbReference type="Pfam" id="PF01557">
    <property type="entry name" value="FAA_hydrolase"/>
    <property type="match status" value="1"/>
</dbReference>
<evidence type="ECO:0000256" key="1">
    <source>
        <dbReference type="SAM" id="MobiDB-lite"/>
    </source>
</evidence>
<dbReference type="PANTHER" id="PTHR43211:SF1">
    <property type="entry name" value="BLL6422 PROTEIN"/>
    <property type="match status" value="1"/>
</dbReference>
<keyword evidence="4" id="KW-0378">Hydrolase</keyword>
<dbReference type="GO" id="GO:0016787">
    <property type="term" value="F:hydrolase activity"/>
    <property type="evidence" value="ECO:0007669"/>
    <property type="project" value="UniProtKB-KW"/>
</dbReference>
<feature type="domain" description="Fumarylacetoacetase-like C-terminal" evidence="2">
    <location>
        <begin position="133"/>
        <end position="304"/>
    </location>
</feature>
<accession>A0A506U9U3</accession>
<name>A0A506U9U3_9HYPH</name>
<evidence type="ECO:0000313" key="4">
    <source>
        <dbReference type="EMBL" id="TPW29871.1"/>
    </source>
</evidence>
<evidence type="ECO:0000259" key="3">
    <source>
        <dbReference type="Pfam" id="PF18288"/>
    </source>
</evidence>
<evidence type="ECO:0000313" key="5">
    <source>
        <dbReference type="Proteomes" id="UP000320314"/>
    </source>
</evidence>
<dbReference type="AlphaFoldDB" id="A0A506U9U3"/>